<protein>
    <recommendedName>
        <fullName evidence="5 9">Riboflavin synthase</fullName>
        <ecNumber evidence="4 9">2.5.1.9</ecNumber>
    </recommendedName>
</protein>
<dbReference type="InterPro" id="IPR023366">
    <property type="entry name" value="ATP_synth_asu-like_sf"/>
</dbReference>
<dbReference type="InterPro" id="IPR017938">
    <property type="entry name" value="Riboflavin_synthase-like_b-brl"/>
</dbReference>
<dbReference type="GO" id="GO:0004746">
    <property type="term" value="F:riboflavin synthase activity"/>
    <property type="evidence" value="ECO:0007669"/>
    <property type="project" value="UniProtKB-UniRule"/>
</dbReference>
<feature type="repeat" description="Lumazine-binding" evidence="10">
    <location>
        <begin position="96"/>
        <end position="192"/>
    </location>
</feature>
<dbReference type="RefSeq" id="WP_136580132.1">
    <property type="nucleotide sequence ID" value="NZ_STFF01000010.1"/>
</dbReference>
<dbReference type="PROSITE" id="PS51177">
    <property type="entry name" value="LUMAZINE_BIND"/>
    <property type="match status" value="2"/>
</dbReference>
<reference evidence="12 13" key="1">
    <citation type="submission" date="2019-04" db="EMBL/GenBank/DDBJ databases">
        <title>Niastella caeni sp. nov., isolated from activated sludge.</title>
        <authorList>
            <person name="Sheng M."/>
        </authorList>
    </citation>
    <scope>NUCLEOTIDE SEQUENCE [LARGE SCALE GENOMIC DNA]</scope>
    <source>
        <strain evidence="12 13">HX-2-15</strain>
    </source>
</reference>
<dbReference type="InterPro" id="IPR001783">
    <property type="entry name" value="Lumazine-bd"/>
</dbReference>
<dbReference type="FunFam" id="2.40.30.20:FF:000004">
    <property type="entry name" value="Riboflavin synthase, alpha subunit"/>
    <property type="match status" value="1"/>
</dbReference>
<evidence type="ECO:0000256" key="9">
    <source>
        <dbReference type="NCBIfam" id="TIGR00187"/>
    </source>
</evidence>
<dbReference type="AlphaFoldDB" id="A0A4S8HD36"/>
<keyword evidence="6" id="KW-0686">Riboflavin biosynthesis</keyword>
<comment type="pathway">
    <text evidence="3">Cofactor biosynthesis; riboflavin biosynthesis; riboflavin from 2-hydroxy-3-oxobutyl phosphate and 5-amino-6-(D-ribitylamino)uracil: step 2/2.</text>
</comment>
<keyword evidence="8" id="KW-0677">Repeat</keyword>
<feature type="repeat" description="Lumazine-binding" evidence="10">
    <location>
        <begin position="1"/>
        <end position="95"/>
    </location>
</feature>
<dbReference type="EC" id="2.5.1.9" evidence="4 9"/>
<evidence type="ECO:0000256" key="7">
    <source>
        <dbReference type="ARBA" id="ARBA00022679"/>
    </source>
</evidence>
<dbReference type="NCBIfam" id="NF006767">
    <property type="entry name" value="PRK09289.1"/>
    <property type="match status" value="1"/>
</dbReference>
<feature type="domain" description="Lumazine-binding" evidence="11">
    <location>
        <begin position="1"/>
        <end position="95"/>
    </location>
</feature>
<dbReference type="NCBIfam" id="TIGR00187">
    <property type="entry name" value="ribE"/>
    <property type="match status" value="1"/>
</dbReference>
<evidence type="ECO:0000256" key="3">
    <source>
        <dbReference type="ARBA" id="ARBA00004887"/>
    </source>
</evidence>
<dbReference type="Pfam" id="PF00677">
    <property type="entry name" value="Lum_binding"/>
    <property type="match status" value="2"/>
</dbReference>
<evidence type="ECO:0000256" key="5">
    <source>
        <dbReference type="ARBA" id="ARBA00013950"/>
    </source>
</evidence>
<dbReference type="EMBL" id="STFF01000010">
    <property type="protein sequence ID" value="THU32940.1"/>
    <property type="molecule type" value="Genomic_DNA"/>
</dbReference>
<evidence type="ECO:0000256" key="10">
    <source>
        <dbReference type="PROSITE-ProRule" id="PRU00524"/>
    </source>
</evidence>
<evidence type="ECO:0000259" key="11">
    <source>
        <dbReference type="PROSITE" id="PS51177"/>
    </source>
</evidence>
<dbReference type="CDD" id="cd00402">
    <property type="entry name" value="Riboflavin_synthase_like"/>
    <property type="match status" value="1"/>
</dbReference>
<dbReference type="GO" id="GO:0009231">
    <property type="term" value="P:riboflavin biosynthetic process"/>
    <property type="evidence" value="ECO:0007669"/>
    <property type="project" value="UniProtKB-KW"/>
</dbReference>
<dbReference type="PANTHER" id="PTHR21098">
    <property type="entry name" value="RIBOFLAVIN SYNTHASE ALPHA CHAIN"/>
    <property type="match status" value="1"/>
</dbReference>
<evidence type="ECO:0000313" key="13">
    <source>
        <dbReference type="Proteomes" id="UP000306918"/>
    </source>
</evidence>
<evidence type="ECO:0000256" key="8">
    <source>
        <dbReference type="ARBA" id="ARBA00022737"/>
    </source>
</evidence>
<sequence length="198" mass="21938">MFTGIIETIGLVEEVVAAGTNKTFWISSPLSQELKVDQSIAHNGVCLTVEAVQANRHQVTAIAETLQKSNIGHWKTGDLVNLERCMPMNGRLDGHIVQGHVDTTGTCINRKELNGSWEFRFRFPATFTNLVIEKGSISMNGTSLTIFNVTKDEFSVAIIPYTFEHTNIKNIHPGTTVNLEFDMVGKYVARITQSRTGL</sequence>
<dbReference type="PANTHER" id="PTHR21098:SF12">
    <property type="entry name" value="RIBOFLAVIN SYNTHASE"/>
    <property type="match status" value="1"/>
</dbReference>
<evidence type="ECO:0000256" key="6">
    <source>
        <dbReference type="ARBA" id="ARBA00022619"/>
    </source>
</evidence>
<feature type="domain" description="Lumazine-binding" evidence="11">
    <location>
        <begin position="96"/>
        <end position="192"/>
    </location>
</feature>
<proteinExistence type="predicted"/>
<comment type="catalytic activity">
    <reaction evidence="1">
        <text>2 6,7-dimethyl-8-(1-D-ribityl)lumazine + H(+) = 5-amino-6-(D-ribitylamino)uracil + riboflavin</text>
        <dbReference type="Rhea" id="RHEA:20772"/>
        <dbReference type="ChEBI" id="CHEBI:15378"/>
        <dbReference type="ChEBI" id="CHEBI:15934"/>
        <dbReference type="ChEBI" id="CHEBI:57986"/>
        <dbReference type="ChEBI" id="CHEBI:58201"/>
        <dbReference type="EC" id="2.5.1.9"/>
    </reaction>
</comment>
<dbReference type="OrthoDB" id="9788537at2"/>
<dbReference type="Proteomes" id="UP000306918">
    <property type="component" value="Unassembled WGS sequence"/>
</dbReference>
<comment type="caution">
    <text evidence="12">The sequence shown here is derived from an EMBL/GenBank/DDBJ whole genome shotgun (WGS) entry which is preliminary data.</text>
</comment>
<evidence type="ECO:0000313" key="12">
    <source>
        <dbReference type="EMBL" id="THU32940.1"/>
    </source>
</evidence>
<dbReference type="InterPro" id="IPR026017">
    <property type="entry name" value="Lumazine-bd_dom"/>
</dbReference>
<gene>
    <name evidence="12" type="ORF">FAM09_26180</name>
</gene>
<dbReference type="SUPFAM" id="SSF63380">
    <property type="entry name" value="Riboflavin synthase domain-like"/>
    <property type="match status" value="2"/>
</dbReference>
<dbReference type="Gene3D" id="2.40.30.20">
    <property type="match status" value="2"/>
</dbReference>
<comment type="function">
    <text evidence="2">Catalyzes the dismutation of two molecules of 6,7-dimethyl-8-ribityllumazine, resulting in the formation of riboflavin and 5-amino-6-(D-ribitylamino)uracil.</text>
</comment>
<organism evidence="12 13">
    <name type="scientific">Niastella caeni</name>
    <dbReference type="NCBI Taxonomy" id="2569763"/>
    <lineage>
        <taxon>Bacteria</taxon>
        <taxon>Pseudomonadati</taxon>
        <taxon>Bacteroidota</taxon>
        <taxon>Chitinophagia</taxon>
        <taxon>Chitinophagales</taxon>
        <taxon>Chitinophagaceae</taxon>
        <taxon>Niastella</taxon>
    </lineage>
</organism>
<dbReference type="PIRSF" id="PIRSF000498">
    <property type="entry name" value="Riboflavin_syn_A"/>
    <property type="match status" value="1"/>
</dbReference>
<name>A0A4S8HD36_9BACT</name>
<keyword evidence="13" id="KW-1185">Reference proteome</keyword>
<keyword evidence="7 12" id="KW-0808">Transferase</keyword>
<evidence type="ECO:0000256" key="4">
    <source>
        <dbReference type="ARBA" id="ARBA00012827"/>
    </source>
</evidence>
<evidence type="ECO:0000256" key="1">
    <source>
        <dbReference type="ARBA" id="ARBA00000968"/>
    </source>
</evidence>
<accession>A0A4S8HD36</accession>
<evidence type="ECO:0000256" key="2">
    <source>
        <dbReference type="ARBA" id="ARBA00002803"/>
    </source>
</evidence>